<name>A0A9P6JN90_9AGAR</name>
<protein>
    <submittedName>
        <fullName evidence="1">Uncharacterized protein</fullName>
    </submittedName>
</protein>
<gene>
    <name evidence="1" type="ORF">CPB83DRAFT_466955</name>
</gene>
<dbReference type="Proteomes" id="UP000807306">
    <property type="component" value="Unassembled WGS sequence"/>
</dbReference>
<keyword evidence="2" id="KW-1185">Reference proteome</keyword>
<organism evidence="1 2">
    <name type="scientific">Crepidotus variabilis</name>
    <dbReference type="NCBI Taxonomy" id="179855"/>
    <lineage>
        <taxon>Eukaryota</taxon>
        <taxon>Fungi</taxon>
        <taxon>Dikarya</taxon>
        <taxon>Basidiomycota</taxon>
        <taxon>Agaricomycotina</taxon>
        <taxon>Agaricomycetes</taxon>
        <taxon>Agaricomycetidae</taxon>
        <taxon>Agaricales</taxon>
        <taxon>Agaricineae</taxon>
        <taxon>Crepidotaceae</taxon>
        <taxon>Crepidotus</taxon>
    </lineage>
</organism>
<dbReference type="AlphaFoldDB" id="A0A9P6JN90"/>
<evidence type="ECO:0000313" key="1">
    <source>
        <dbReference type="EMBL" id="KAF9526384.1"/>
    </source>
</evidence>
<comment type="caution">
    <text evidence="1">The sequence shown here is derived from an EMBL/GenBank/DDBJ whole genome shotgun (WGS) entry which is preliminary data.</text>
</comment>
<sequence>MSSTTLTSHRFRSFLADDSLSLRSFRRTQSPTPSLKASSLKTSTPFAKILNSSRKGPAHATTYQPTLKDLSRPSFDEKDLTLAIGLPLL</sequence>
<evidence type="ECO:0000313" key="2">
    <source>
        <dbReference type="Proteomes" id="UP000807306"/>
    </source>
</evidence>
<accession>A0A9P6JN90</accession>
<reference evidence="1" key="1">
    <citation type="submission" date="2020-11" db="EMBL/GenBank/DDBJ databases">
        <authorList>
            <consortium name="DOE Joint Genome Institute"/>
            <person name="Ahrendt S."/>
            <person name="Riley R."/>
            <person name="Andreopoulos W."/>
            <person name="Labutti K."/>
            <person name="Pangilinan J."/>
            <person name="Ruiz-Duenas F.J."/>
            <person name="Barrasa J.M."/>
            <person name="Sanchez-Garcia M."/>
            <person name="Camarero S."/>
            <person name="Miyauchi S."/>
            <person name="Serrano A."/>
            <person name="Linde D."/>
            <person name="Babiker R."/>
            <person name="Drula E."/>
            <person name="Ayuso-Fernandez I."/>
            <person name="Pacheco R."/>
            <person name="Padilla G."/>
            <person name="Ferreira P."/>
            <person name="Barriuso J."/>
            <person name="Kellner H."/>
            <person name="Castanera R."/>
            <person name="Alfaro M."/>
            <person name="Ramirez L."/>
            <person name="Pisabarro A.G."/>
            <person name="Kuo A."/>
            <person name="Tritt A."/>
            <person name="Lipzen A."/>
            <person name="He G."/>
            <person name="Yan M."/>
            <person name="Ng V."/>
            <person name="Cullen D."/>
            <person name="Martin F."/>
            <person name="Rosso M.-N."/>
            <person name="Henrissat B."/>
            <person name="Hibbett D."/>
            <person name="Martinez A.T."/>
            <person name="Grigoriev I.V."/>
        </authorList>
    </citation>
    <scope>NUCLEOTIDE SEQUENCE</scope>
    <source>
        <strain evidence="1">CBS 506.95</strain>
    </source>
</reference>
<dbReference type="EMBL" id="MU157872">
    <property type="protein sequence ID" value="KAF9526384.1"/>
    <property type="molecule type" value="Genomic_DNA"/>
</dbReference>
<proteinExistence type="predicted"/>